<comment type="function">
    <text evidence="9">ATPase required for the correct placement of the division site. Cell division inhibitors MinC and MinD act in concert to form an inhibitor capable of blocking formation of the polar Z ring septums. Rapidly oscillates between the poles of the cell to destabilize FtsZ filaments that have formed before they mature into polar Z rings.</text>
</comment>
<accession>A0A2R4VZR1</accession>
<evidence type="ECO:0000256" key="5">
    <source>
        <dbReference type="ARBA" id="ARBA00022741"/>
    </source>
</evidence>
<keyword evidence="8" id="KW-0131">Cell cycle</keyword>
<evidence type="ECO:0000256" key="6">
    <source>
        <dbReference type="ARBA" id="ARBA00022840"/>
    </source>
</evidence>
<dbReference type="Gene3D" id="3.40.50.300">
    <property type="entry name" value="P-loop containing nucleotide triphosphate hydrolases"/>
    <property type="match status" value="1"/>
</dbReference>
<feature type="domain" description="CobQ/CobB/MinD/ParA nucleotide binding" evidence="12">
    <location>
        <begin position="5"/>
        <end position="219"/>
    </location>
</feature>
<evidence type="ECO:0000256" key="9">
    <source>
        <dbReference type="ARBA" id="ARBA00025436"/>
    </source>
</evidence>
<evidence type="ECO:0000256" key="3">
    <source>
        <dbReference type="ARBA" id="ARBA00016887"/>
    </source>
</evidence>
<evidence type="ECO:0000256" key="11">
    <source>
        <dbReference type="PIRSR" id="PIRSR003092-1"/>
    </source>
</evidence>
<dbReference type="FunFam" id="3.40.50.300:FF:000068">
    <property type="entry name" value="Site-determining protein"/>
    <property type="match status" value="1"/>
</dbReference>
<dbReference type="GO" id="GO:0000917">
    <property type="term" value="P:division septum assembly"/>
    <property type="evidence" value="ECO:0007669"/>
    <property type="project" value="UniProtKB-KW"/>
</dbReference>
<dbReference type="InterPro" id="IPR002586">
    <property type="entry name" value="CobQ/CobB/MinD/ParA_Nub-bd_dom"/>
</dbReference>
<evidence type="ECO:0000256" key="8">
    <source>
        <dbReference type="ARBA" id="ARBA00023306"/>
    </source>
</evidence>
<dbReference type="InterPro" id="IPR027417">
    <property type="entry name" value="P-loop_NTPase"/>
</dbReference>
<dbReference type="InterPro" id="IPR010223">
    <property type="entry name" value="MinD"/>
</dbReference>
<dbReference type="InterPro" id="IPR050625">
    <property type="entry name" value="ParA/MinD_ATPase"/>
</dbReference>
<dbReference type="Proteomes" id="UP000244792">
    <property type="component" value="Chromosome"/>
</dbReference>
<keyword evidence="4" id="KW-0132">Cell division</keyword>
<reference evidence="13 14" key="1">
    <citation type="submission" date="2017-04" db="EMBL/GenBank/DDBJ databases">
        <title>Genomic insights into metabolism of Thermodesulfobium acidiphilum.</title>
        <authorList>
            <person name="Toshchakov S.V."/>
            <person name="Frolov E.N."/>
            <person name="Kublanov I.V."/>
            <person name="Samarov N.I."/>
            <person name="Novikov A."/>
            <person name="Lebedinsky A.V."/>
            <person name="Bonch-Osmolovskaya E.A."/>
            <person name="Chernyh N.A."/>
        </authorList>
    </citation>
    <scope>NUCLEOTIDE SEQUENCE [LARGE SCALE GENOMIC DNA]</scope>
    <source>
        <strain evidence="13 14">3127-1</strain>
    </source>
</reference>
<dbReference type="GO" id="GO:0016887">
    <property type="term" value="F:ATP hydrolysis activity"/>
    <property type="evidence" value="ECO:0007669"/>
    <property type="project" value="InterPro"/>
</dbReference>
<keyword evidence="14" id="KW-1185">Reference proteome</keyword>
<evidence type="ECO:0000256" key="10">
    <source>
        <dbReference type="ARBA" id="ARBA00032845"/>
    </source>
</evidence>
<keyword evidence="7" id="KW-0717">Septation</keyword>
<dbReference type="KEGG" id="taci:TDSAC_0652"/>
<proteinExistence type="inferred from homology"/>
<dbReference type="OrthoDB" id="9773088at2"/>
<protein>
    <recommendedName>
        <fullName evidence="3">Septum site-determining protein MinD</fullName>
    </recommendedName>
    <alternativeName>
        <fullName evidence="10">Cell division inhibitor MinD</fullName>
    </alternativeName>
</protein>
<feature type="binding site" evidence="11">
    <location>
        <begin position="11"/>
        <end position="18"/>
    </location>
    <ligand>
        <name>ATP</name>
        <dbReference type="ChEBI" id="CHEBI:30616"/>
    </ligand>
</feature>
<sequence length="269" mass="29494">MGKCIVVTSGKGGVGKTTTSANLGGGLASLGKSVLLADVDIGLRNLDIIMGLEKRIVYDVMDVMEGRCKIQQAIVKDKRLNSLYLLAASQIHDKSDLAELIDRFGEIIKGLKKEFDYVILDSPAGIEQGFMAASNFADEAIVVTTPEVTAVRDADRVIGLLEAKGIKDHYLILNRYRYSMVKSGNMLDVEDVLHILGIQLLGIVPEDPEIITFANRGELVVTSDLTNSGKAFQRISRRLIGEKVDFPSFEEDKGLFNKIKNFFKAKLGE</sequence>
<dbReference type="EMBL" id="CP020921">
    <property type="protein sequence ID" value="AWB10025.1"/>
    <property type="molecule type" value="Genomic_DNA"/>
</dbReference>
<dbReference type="GO" id="GO:0051782">
    <property type="term" value="P:negative regulation of cell division"/>
    <property type="evidence" value="ECO:0007669"/>
    <property type="project" value="TreeGrafter"/>
</dbReference>
<dbReference type="PANTHER" id="PTHR43384">
    <property type="entry name" value="SEPTUM SITE-DETERMINING PROTEIN MIND HOMOLOG, CHLOROPLASTIC-RELATED"/>
    <property type="match status" value="1"/>
</dbReference>
<dbReference type="GO" id="GO:0005829">
    <property type="term" value="C:cytosol"/>
    <property type="evidence" value="ECO:0007669"/>
    <property type="project" value="TreeGrafter"/>
</dbReference>
<gene>
    <name evidence="13" type="ORF">TDSAC_0652</name>
</gene>
<evidence type="ECO:0000313" key="14">
    <source>
        <dbReference type="Proteomes" id="UP000244792"/>
    </source>
</evidence>
<dbReference type="SUPFAM" id="SSF52540">
    <property type="entry name" value="P-loop containing nucleoside triphosphate hydrolases"/>
    <property type="match status" value="1"/>
</dbReference>
<keyword evidence="6 11" id="KW-0067">ATP-binding</keyword>
<comment type="subunit">
    <text evidence="2">Interacts with MinC and FtsZ.</text>
</comment>
<dbReference type="GO" id="GO:0005524">
    <property type="term" value="F:ATP binding"/>
    <property type="evidence" value="ECO:0007669"/>
    <property type="project" value="UniProtKB-KW"/>
</dbReference>
<name>A0A2R4VZR1_THEAF</name>
<evidence type="ECO:0000256" key="2">
    <source>
        <dbReference type="ARBA" id="ARBA00011626"/>
    </source>
</evidence>
<dbReference type="PANTHER" id="PTHR43384:SF6">
    <property type="entry name" value="SEPTUM SITE-DETERMINING PROTEIN MIND HOMOLOG, CHLOROPLASTIC"/>
    <property type="match status" value="1"/>
</dbReference>
<dbReference type="PIRSF" id="PIRSF003092">
    <property type="entry name" value="MinD"/>
    <property type="match status" value="1"/>
</dbReference>
<dbReference type="Pfam" id="PF01656">
    <property type="entry name" value="CbiA"/>
    <property type="match status" value="1"/>
</dbReference>
<dbReference type="NCBIfam" id="TIGR01968">
    <property type="entry name" value="minD_bact"/>
    <property type="match status" value="1"/>
</dbReference>
<dbReference type="AlphaFoldDB" id="A0A2R4VZR1"/>
<evidence type="ECO:0000259" key="12">
    <source>
        <dbReference type="Pfam" id="PF01656"/>
    </source>
</evidence>
<evidence type="ECO:0000256" key="1">
    <source>
        <dbReference type="ARBA" id="ARBA00010257"/>
    </source>
</evidence>
<dbReference type="CDD" id="cd02036">
    <property type="entry name" value="MinD"/>
    <property type="match status" value="1"/>
</dbReference>
<evidence type="ECO:0000256" key="7">
    <source>
        <dbReference type="ARBA" id="ARBA00023210"/>
    </source>
</evidence>
<dbReference type="RefSeq" id="WP_108308857.1">
    <property type="nucleotide sequence ID" value="NZ_CP020921.1"/>
</dbReference>
<comment type="similarity">
    <text evidence="1">Belongs to the ParA family. MinD subfamily.</text>
</comment>
<dbReference type="GO" id="GO:0009898">
    <property type="term" value="C:cytoplasmic side of plasma membrane"/>
    <property type="evidence" value="ECO:0007669"/>
    <property type="project" value="TreeGrafter"/>
</dbReference>
<organism evidence="13 14">
    <name type="scientific">Thermodesulfobium acidiphilum</name>
    <dbReference type="NCBI Taxonomy" id="1794699"/>
    <lineage>
        <taxon>Bacteria</taxon>
        <taxon>Pseudomonadati</taxon>
        <taxon>Thermodesulfobiota</taxon>
        <taxon>Thermodesulfobiia</taxon>
        <taxon>Thermodesulfobiales</taxon>
        <taxon>Thermodesulfobiaceae</taxon>
        <taxon>Thermodesulfobium</taxon>
    </lineage>
</organism>
<keyword evidence="5 11" id="KW-0547">Nucleotide-binding</keyword>
<dbReference type="InterPro" id="IPR025501">
    <property type="entry name" value="MinD_FleN"/>
</dbReference>
<evidence type="ECO:0000256" key="4">
    <source>
        <dbReference type="ARBA" id="ARBA00022618"/>
    </source>
</evidence>
<evidence type="ECO:0000313" key="13">
    <source>
        <dbReference type="EMBL" id="AWB10025.1"/>
    </source>
</evidence>